<evidence type="ECO:0000313" key="3">
    <source>
        <dbReference type="Proteomes" id="UP000256269"/>
    </source>
</evidence>
<protein>
    <submittedName>
        <fullName evidence="2">GMP synthase-like glutamine amidotransferase</fullName>
    </submittedName>
</protein>
<dbReference type="InterPro" id="IPR017926">
    <property type="entry name" value="GATASE"/>
</dbReference>
<dbReference type="GO" id="GO:0016740">
    <property type="term" value="F:transferase activity"/>
    <property type="evidence" value="ECO:0007669"/>
    <property type="project" value="UniProtKB-KW"/>
</dbReference>
<proteinExistence type="predicted"/>
<evidence type="ECO:0000259" key="1">
    <source>
        <dbReference type="Pfam" id="PF00117"/>
    </source>
</evidence>
<dbReference type="GO" id="GO:0005829">
    <property type="term" value="C:cytosol"/>
    <property type="evidence" value="ECO:0007669"/>
    <property type="project" value="TreeGrafter"/>
</dbReference>
<keyword evidence="2" id="KW-0315">Glutamine amidotransferase</keyword>
<dbReference type="InterPro" id="IPR044992">
    <property type="entry name" value="ChyE-like"/>
</dbReference>
<dbReference type="PANTHER" id="PTHR42695">
    <property type="entry name" value="GLUTAMINE AMIDOTRANSFERASE YLR126C-RELATED"/>
    <property type="match status" value="1"/>
</dbReference>
<dbReference type="PROSITE" id="PS51273">
    <property type="entry name" value="GATASE_TYPE_1"/>
    <property type="match status" value="1"/>
</dbReference>
<dbReference type="RefSeq" id="WP_116179896.1">
    <property type="nucleotide sequence ID" value="NZ_CP144375.1"/>
</dbReference>
<keyword evidence="3" id="KW-1185">Reference proteome</keyword>
<dbReference type="PANTHER" id="PTHR42695:SF5">
    <property type="entry name" value="GLUTAMINE AMIDOTRANSFERASE YLR126C-RELATED"/>
    <property type="match status" value="1"/>
</dbReference>
<dbReference type="Proteomes" id="UP000256269">
    <property type="component" value="Unassembled WGS sequence"/>
</dbReference>
<gene>
    <name evidence="2" type="ORF">BCF44_117240</name>
</gene>
<dbReference type="CDD" id="cd01741">
    <property type="entry name" value="GATase1_1"/>
    <property type="match status" value="1"/>
</dbReference>
<dbReference type="AlphaFoldDB" id="A0A3E0H260"/>
<organism evidence="2 3">
    <name type="scientific">Kutzneria buriramensis</name>
    <dbReference type="NCBI Taxonomy" id="1045776"/>
    <lineage>
        <taxon>Bacteria</taxon>
        <taxon>Bacillati</taxon>
        <taxon>Actinomycetota</taxon>
        <taxon>Actinomycetes</taxon>
        <taxon>Pseudonocardiales</taxon>
        <taxon>Pseudonocardiaceae</taxon>
        <taxon>Kutzneria</taxon>
    </lineage>
</organism>
<sequence>MTPPRLLVIQPSDSDPAGRLADWLTAAGADIHIVAPAREPLPALDDYQGVVCLGGEMGALDDREHPWLSDVRLLLSKAVATKTPTLAICLGAQLLAAATGGQVRRGDKGPEVGVLLVAKRDTAARDPLFAELPLTPDVLQFHHDEITLLPPGAELLASSPRYANQAFRVGSVGYGVQFHIETTPEIVLKWAELAPDEAAMARPGQLEPDALAEAHITLAEVWQPFAQRFVQLSAGELAPVAGSFRSLPLV</sequence>
<dbReference type="EMBL" id="QUNO01000017">
    <property type="protein sequence ID" value="REH35848.1"/>
    <property type="molecule type" value="Genomic_DNA"/>
</dbReference>
<dbReference type="Pfam" id="PF00117">
    <property type="entry name" value="GATase"/>
    <property type="match status" value="1"/>
</dbReference>
<comment type="caution">
    <text evidence="2">The sequence shown here is derived from an EMBL/GenBank/DDBJ whole genome shotgun (WGS) entry which is preliminary data.</text>
</comment>
<evidence type="ECO:0000313" key="2">
    <source>
        <dbReference type="EMBL" id="REH35848.1"/>
    </source>
</evidence>
<keyword evidence="2" id="KW-0808">Transferase</keyword>
<dbReference type="InterPro" id="IPR029062">
    <property type="entry name" value="Class_I_gatase-like"/>
</dbReference>
<dbReference type="Gene3D" id="3.40.50.880">
    <property type="match status" value="1"/>
</dbReference>
<accession>A0A3E0H260</accession>
<name>A0A3E0H260_9PSEU</name>
<reference evidence="2 3" key="1">
    <citation type="submission" date="2018-08" db="EMBL/GenBank/DDBJ databases">
        <title>Genomic Encyclopedia of Archaeal and Bacterial Type Strains, Phase II (KMG-II): from individual species to whole genera.</title>
        <authorList>
            <person name="Goeker M."/>
        </authorList>
    </citation>
    <scope>NUCLEOTIDE SEQUENCE [LARGE SCALE GENOMIC DNA]</scope>
    <source>
        <strain evidence="2 3">DSM 45791</strain>
    </source>
</reference>
<feature type="domain" description="Glutamine amidotransferase" evidence="1">
    <location>
        <begin position="45"/>
        <end position="184"/>
    </location>
</feature>
<dbReference type="SUPFAM" id="SSF52317">
    <property type="entry name" value="Class I glutamine amidotransferase-like"/>
    <property type="match status" value="1"/>
</dbReference>
<dbReference type="OrthoDB" id="5196541at2"/>